<evidence type="ECO:0000313" key="1">
    <source>
        <dbReference type="EMBL" id="ATF09254.1"/>
    </source>
</evidence>
<sequence>MITTEFSASNVTDCEALPNLLKQTTAKSMKYQPMVLTIPDNITKPFVLNEQFHSFHQEKEQLFKNEAIQVI</sequence>
<keyword evidence="2" id="KW-1185">Reference proteome</keyword>
<dbReference type="EMBL" id="CP020660">
    <property type="protein sequence ID" value="ATF09254.1"/>
    <property type="molecule type" value="Genomic_DNA"/>
</dbReference>
<protein>
    <submittedName>
        <fullName evidence="1">Uncharacterized protein</fullName>
    </submittedName>
</protein>
<evidence type="ECO:0000313" key="2">
    <source>
        <dbReference type="Proteomes" id="UP000218160"/>
    </source>
</evidence>
<dbReference type="AlphaFoldDB" id="A0A291B8B9"/>
<accession>A0A291B8B9</accession>
<reference evidence="2" key="1">
    <citation type="submission" date="2017-04" db="EMBL/GenBank/DDBJ databases">
        <title>Genome evolution of the luminous symbionts of deep sea anglerfish.</title>
        <authorList>
            <person name="Hendry T.A."/>
        </authorList>
    </citation>
    <scope>NUCLEOTIDE SEQUENCE [LARGE SCALE GENOMIC DNA]</scope>
</reference>
<dbReference type="KEGG" id="elux:BTN50_0740"/>
<gene>
    <name evidence="1" type="ORF">BTN50_0740</name>
</gene>
<organism evidence="1 2">
    <name type="scientific">Candidatus Enterovibrio altilux</name>
    <dbReference type="NCBI Taxonomy" id="1927128"/>
    <lineage>
        <taxon>Bacteria</taxon>
        <taxon>Pseudomonadati</taxon>
        <taxon>Pseudomonadota</taxon>
        <taxon>Gammaproteobacteria</taxon>
        <taxon>Vibrionales</taxon>
        <taxon>Vibrionaceae</taxon>
        <taxon>Enterovibrio</taxon>
    </lineage>
</organism>
<dbReference type="Proteomes" id="UP000218160">
    <property type="component" value="Chromosome 1"/>
</dbReference>
<proteinExistence type="predicted"/>
<name>A0A291B8B9_9GAMM</name>